<evidence type="ECO:0000313" key="2">
    <source>
        <dbReference type="EMBL" id="EQB12549.1"/>
    </source>
</evidence>
<dbReference type="PATRIC" id="fig|1329909.3.peg.470"/>
<evidence type="ECO:0000313" key="3">
    <source>
        <dbReference type="Proteomes" id="UP000015525"/>
    </source>
</evidence>
<proteinExistence type="predicted"/>
<protein>
    <recommendedName>
        <fullName evidence="4">Pilus assembly protein</fullName>
    </recommendedName>
</protein>
<name>T0IS89_9SPHN</name>
<dbReference type="Proteomes" id="UP000015525">
    <property type="component" value="Unassembled WGS sequence"/>
</dbReference>
<keyword evidence="1" id="KW-1133">Transmembrane helix</keyword>
<comment type="caution">
    <text evidence="2">The sequence shown here is derived from an EMBL/GenBank/DDBJ whole genome shotgun (WGS) entry which is preliminary data.</text>
</comment>
<feature type="transmembrane region" description="Helical" evidence="1">
    <location>
        <begin position="25"/>
        <end position="43"/>
    </location>
</feature>
<keyword evidence="3" id="KW-1185">Reference proteome</keyword>
<keyword evidence="1" id="KW-0472">Membrane</keyword>
<dbReference type="EMBL" id="ATHO01000017">
    <property type="protein sequence ID" value="EQB12549.1"/>
    <property type="molecule type" value="Genomic_DNA"/>
</dbReference>
<evidence type="ECO:0000256" key="1">
    <source>
        <dbReference type="SAM" id="Phobius"/>
    </source>
</evidence>
<reference evidence="2 3" key="1">
    <citation type="journal article" date="2013" name="Genome Announc.">
        <title>Draft Genome Sequence of Sphingobium quisquiliarum Strain P25T, a Novel Hexachlorocyclohexane (HCH)-Degrading Bacterium Isolated from an HCH Dumpsite.</title>
        <authorList>
            <person name="Kumar Singh A."/>
            <person name="Sangwan N."/>
            <person name="Sharma A."/>
            <person name="Gupta V."/>
            <person name="Khurana J.P."/>
            <person name="Lal R."/>
        </authorList>
    </citation>
    <scope>NUCLEOTIDE SEQUENCE [LARGE SCALE GENOMIC DNA]</scope>
    <source>
        <strain evidence="2 3">P25</strain>
    </source>
</reference>
<dbReference type="RefSeq" id="WP_021236819.1">
    <property type="nucleotide sequence ID" value="NZ_ATHO01000017.1"/>
</dbReference>
<accession>T0IS89</accession>
<organism evidence="2 3">
    <name type="scientific">Sphingobium quisquiliarum P25</name>
    <dbReference type="NCBI Taxonomy" id="1329909"/>
    <lineage>
        <taxon>Bacteria</taxon>
        <taxon>Pseudomonadati</taxon>
        <taxon>Pseudomonadota</taxon>
        <taxon>Alphaproteobacteria</taxon>
        <taxon>Sphingomonadales</taxon>
        <taxon>Sphingomonadaceae</taxon>
        <taxon>Sphingobium</taxon>
    </lineage>
</organism>
<sequence>MHELIKTISMRALIQSEYGATTVEYGLIVALIFLSMIAALQGVTDQTISMWNYVATKVSGH</sequence>
<dbReference type="AlphaFoldDB" id="T0IS89"/>
<gene>
    <name evidence="2" type="ORF">L288_02510</name>
</gene>
<keyword evidence="1" id="KW-0812">Transmembrane</keyword>
<evidence type="ECO:0008006" key="4">
    <source>
        <dbReference type="Google" id="ProtNLM"/>
    </source>
</evidence>